<dbReference type="EMBL" id="MU003702">
    <property type="protein sequence ID" value="KAF2808696.1"/>
    <property type="molecule type" value="Genomic_DNA"/>
</dbReference>
<evidence type="ECO:0000256" key="1">
    <source>
        <dbReference type="SAM" id="MobiDB-lite"/>
    </source>
</evidence>
<dbReference type="Gene3D" id="3.30.40.10">
    <property type="entry name" value="Zinc/RING finger domain, C3HC4 (zinc finger)"/>
    <property type="match status" value="1"/>
</dbReference>
<evidence type="ECO:0008006" key="5">
    <source>
        <dbReference type="Google" id="ProtNLM"/>
    </source>
</evidence>
<dbReference type="Proteomes" id="UP000504636">
    <property type="component" value="Unplaced"/>
</dbReference>
<protein>
    <recommendedName>
        <fullName evidence="5">RING-type domain-containing protein</fullName>
    </recommendedName>
</protein>
<name>A0A6A6YIL6_9PEZI</name>
<accession>A0A6A6YIL6</accession>
<gene>
    <name evidence="2 4" type="ORF">BDZ99DRAFT_37925</name>
</gene>
<evidence type="ECO:0000313" key="4">
    <source>
        <dbReference type="RefSeq" id="XP_033575660.1"/>
    </source>
</evidence>
<reference evidence="4" key="3">
    <citation type="submission" date="2025-04" db="UniProtKB">
        <authorList>
            <consortium name="RefSeq"/>
        </authorList>
    </citation>
    <scope>IDENTIFICATION</scope>
    <source>
        <strain evidence="4">CBS 304.34</strain>
    </source>
</reference>
<feature type="compositionally biased region" description="Acidic residues" evidence="1">
    <location>
        <begin position="69"/>
        <end position="82"/>
    </location>
</feature>
<reference evidence="4" key="2">
    <citation type="submission" date="2020-04" db="EMBL/GenBank/DDBJ databases">
        <authorList>
            <consortium name="NCBI Genome Project"/>
        </authorList>
    </citation>
    <scope>NUCLEOTIDE SEQUENCE</scope>
    <source>
        <strain evidence="4">CBS 304.34</strain>
    </source>
</reference>
<organism evidence="2">
    <name type="scientific">Mytilinidion resinicola</name>
    <dbReference type="NCBI Taxonomy" id="574789"/>
    <lineage>
        <taxon>Eukaryota</taxon>
        <taxon>Fungi</taxon>
        <taxon>Dikarya</taxon>
        <taxon>Ascomycota</taxon>
        <taxon>Pezizomycotina</taxon>
        <taxon>Dothideomycetes</taxon>
        <taxon>Pleosporomycetidae</taxon>
        <taxon>Mytilinidiales</taxon>
        <taxon>Mytilinidiaceae</taxon>
        <taxon>Mytilinidion</taxon>
    </lineage>
</organism>
<evidence type="ECO:0000313" key="2">
    <source>
        <dbReference type="EMBL" id="KAF2808696.1"/>
    </source>
</evidence>
<sequence>MCGHMFGSHCLGSWVSRFAVYQANCPQCRRILVAVEVDNEEEEHKVEDGAMRHEVALDDPVPVHPAESDGLETPEDPSDTGDGEYKNSLDLLHVCLVSHD</sequence>
<dbReference type="GeneID" id="54456034"/>
<feature type="region of interest" description="Disordered" evidence="1">
    <location>
        <begin position="43"/>
        <end position="86"/>
    </location>
</feature>
<dbReference type="AlphaFoldDB" id="A0A6A6YIL6"/>
<keyword evidence="3" id="KW-1185">Reference proteome</keyword>
<dbReference type="InterPro" id="IPR013083">
    <property type="entry name" value="Znf_RING/FYVE/PHD"/>
</dbReference>
<dbReference type="SUPFAM" id="SSF57850">
    <property type="entry name" value="RING/U-box"/>
    <property type="match status" value="1"/>
</dbReference>
<reference evidence="2 4" key="1">
    <citation type="journal article" date="2020" name="Stud. Mycol.">
        <title>101 Dothideomycetes genomes: a test case for predicting lifestyles and emergence of pathogens.</title>
        <authorList>
            <person name="Haridas S."/>
            <person name="Albert R."/>
            <person name="Binder M."/>
            <person name="Bloem J."/>
            <person name="Labutti K."/>
            <person name="Salamov A."/>
            <person name="Andreopoulos B."/>
            <person name="Baker S."/>
            <person name="Barry K."/>
            <person name="Bills G."/>
            <person name="Bluhm B."/>
            <person name="Cannon C."/>
            <person name="Castanera R."/>
            <person name="Culley D."/>
            <person name="Daum C."/>
            <person name="Ezra D."/>
            <person name="Gonzalez J."/>
            <person name="Henrissat B."/>
            <person name="Kuo A."/>
            <person name="Liang C."/>
            <person name="Lipzen A."/>
            <person name="Lutzoni F."/>
            <person name="Magnuson J."/>
            <person name="Mondo S."/>
            <person name="Nolan M."/>
            <person name="Ohm R."/>
            <person name="Pangilinan J."/>
            <person name="Park H.-J."/>
            <person name="Ramirez L."/>
            <person name="Alfaro M."/>
            <person name="Sun H."/>
            <person name="Tritt A."/>
            <person name="Yoshinaga Y."/>
            <person name="Zwiers L.-H."/>
            <person name="Turgeon B."/>
            <person name="Goodwin S."/>
            <person name="Spatafora J."/>
            <person name="Crous P."/>
            <person name="Grigoriev I."/>
        </authorList>
    </citation>
    <scope>NUCLEOTIDE SEQUENCE</scope>
    <source>
        <strain evidence="2 4">CBS 304.34</strain>
    </source>
</reference>
<evidence type="ECO:0000313" key="3">
    <source>
        <dbReference type="Proteomes" id="UP000504636"/>
    </source>
</evidence>
<feature type="compositionally biased region" description="Basic and acidic residues" evidence="1">
    <location>
        <begin position="43"/>
        <end position="56"/>
    </location>
</feature>
<dbReference type="RefSeq" id="XP_033575660.1">
    <property type="nucleotide sequence ID" value="XM_033715141.1"/>
</dbReference>
<dbReference type="OrthoDB" id="5600418at2759"/>
<proteinExistence type="predicted"/>